<dbReference type="FunFam" id="2.60.120.520:FF:000001">
    <property type="entry name" value="4-deoxy-L-threo-5-hexosulose-uronate ketol-isomerase"/>
    <property type="match status" value="1"/>
</dbReference>
<dbReference type="EMBL" id="LXEO01000039">
    <property type="protein sequence ID" value="OAT16451.1"/>
    <property type="molecule type" value="Genomic_DNA"/>
</dbReference>
<dbReference type="GO" id="GO:0019698">
    <property type="term" value="P:D-galacturonate catabolic process"/>
    <property type="evidence" value="ECO:0007669"/>
    <property type="project" value="TreeGrafter"/>
</dbReference>
<evidence type="ECO:0000256" key="2">
    <source>
        <dbReference type="ARBA" id="ARBA00005148"/>
    </source>
</evidence>
<dbReference type="EC" id="5.3.1.17" evidence="4 11"/>
<dbReference type="InterPro" id="IPR021120">
    <property type="entry name" value="KduI/IolB_isomerase"/>
</dbReference>
<accession>A0A1B7HLD9</accession>
<evidence type="ECO:0000313" key="13">
    <source>
        <dbReference type="Proteomes" id="UP000078286"/>
    </source>
</evidence>
<dbReference type="Proteomes" id="UP000078286">
    <property type="component" value="Unassembled WGS sequence"/>
</dbReference>
<proteinExistence type="inferred from homology"/>
<evidence type="ECO:0000256" key="5">
    <source>
        <dbReference type="ARBA" id="ARBA00022723"/>
    </source>
</evidence>
<dbReference type="RefSeq" id="WP_064555204.1">
    <property type="nucleotide sequence ID" value="NZ_LXEO01000039.1"/>
</dbReference>
<evidence type="ECO:0000256" key="8">
    <source>
        <dbReference type="ARBA" id="ARBA00072092"/>
    </source>
</evidence>
<protein>
    <recommendedName>
        <fullName evidence="8 11">4-deoxy-L-threo-5-hexosulose-uronate ketol-isomerase</fullName>
        <ecNumber evidence="4 11">5.3.1.17</ecNumber>
    </recommendedName>
    <alternativeName>
        <fullName evidence="10 11">5-keto-4-deoxyuronate isomerase</fullName>
    </alternativeName>
    <alternativeName>
        <fullName evidence="9 11">DKI isomerase</fullName>
    </alternativeName>
</protein>
<evidence type="ECO:0000256" key="9">
    <source>
        <dbReference type="ARBA" id="ARBA00075757"/>
    </source>
</evidence>
<comment type="similarity">
    <text evidence="3 11">Belongs to the KduI family.</text>
</comment>
<keyword evidence="7 11" id="KW-0413">Isomerase</keyword>
<dbReference type="Gene3D" id="2.60.120.520">
    <property type="entry name" value="pectin degrading enzyme 5-keto 4- deoxyuronate isomerase, domain 1"/>
    <property type="match status" value="1"/>
</dbReference>
<evidence type="ECO:0000256" key="4">
    <source>
        <dbReference type="ARBA" id="ARBA00012547"/>
    </source>
</evidence>
<comment type="caution">
    <text evidence="12">The sequence shown here is derived from an EMBL/GenBank/DDBJ whole genome shotgun (WGS) entry which is preliminary data.</text>
</comment>
<dbReference type="PANTHER" id="PTHR38461:SF1">
    <property type="entry name" value="4-DEOXY-L-THREO-5-HEXOSULOSE-URONATE KETOL-ISOMERASE"/>
    <property type="match status" value="1"/>
</dbReference>
<keyword evidence="5 11" id="KW-0479">Metal-binding</keyword>
<evidence type="ECO:0000313" key="12">
    <source>
        <dbReference type="EMBL" id="OAT16451.1"/>
    </source>
</evidence>
<dbReference type="AlphaFoldDB" id="A0A1B7HLD9"/>
<feature type="binding site" evidence="11">
    <location>
        <position position="196"/>
    </location>
    <ligand>
        <name>Zn(2+)</name>
        <dbReference type="ChEBI" id="CHEBI:29105"/>
    </ligand>
</feature>
<dbReference type="GO" id="GO:0008697">
    <property type="term" value="F:4-deoxy-L-threo-5-hexosulose-uronate ketol-isomerase activity"/>
    <property type="evidence" value="ECO:0007669"/>
    <property type="project" value="UniProtKB-UniRule"/>
</dbReference>
<comment type="catalytic activity">
    <reaction evidence="1 11">
        <text>5-dehydro-4-deoxy-D-glucuronate = 3-deoxy-D-glycero-2,5-hexodiulosonate</text>
        <dbReference type="Rhea" id="RHEA:23896"/>
        <dbReference type="ChEBI" id="CHEBI:17117"/>
        <dbReference type="ChEBI" id="CHEBI:29071"/>
        <dbReference type="EC" id="5.3.1.17"/>
    </reaction>
</comment>
<dbReference type="GO" id="GO:0042840">
    <property type="term" value="P:D-glucuronate catabolic process"/>
    <property type="evidence" value="ECO:0007669"/>
    <property type="project" value="TreeGrafter"/>
</dbReference>
<sequence length="278" mass="31042">MDIRQSIHSDHAKTLDTAGLRKEFLIETIFTADEYTMTYSHIDRIIVGGVMPVTRTVSVGGEVGKQLGVSYFLERRELGVINIGGQGTITVDGTCYEIGSRDGLYVGKGAKEVVFASIDPANPARFYYNCAPAHTAYPTKRVTPADVSPVTLGDSVTSNRRTINKYFVPDVLETCQLSMGLTQLEPGNLWNTMPCHTHERRMEVYFYFGLEQDSCVFHMMGQPQETRHIVMQNEQAVISPSWSIHSGVGTRAYTFIWGMVGENQVFDDMDHVKVGDLR</sequence>
<dbReference type="Gene3D" id="2.60.120.10">
    <property type="entry name" value="Jelly Rolls"/>
    <property type="match status" value="1"/>
</dbReference>
<dbReference type="UniPathway" id="UPA00545">
    <property type="reaction ID" value="UER00826"/>
</dbReference>
<dbReference type="InterPro" id="IPR011051">
    <property type="entry name" value="RmlC_Cupin_sf"/>
</dbReference>
<feature type="binding site" evidence="11">
    <location>
        <position position="245"/>
    </location>
    <ligand>
        <name>Zn(2+)</name>
        <dbReference type="ChEBI" id="CHEBI:29105"/>
    </ligand>
</feature>
<comment type="pathway">
    <text evidence="2 11">Glycan metabolism; pectin degradation; 2-dehydro-3-deoxy-D-gluconate from pectin: step 4/5.</text>
</comment>
<evidence type="ECO:0000256" key="10">
    <source>
        <dbReference type="ARBA" id="ARBA00079634"/>
    </source>
</evidence>
<dbReference type="InterPro" id="IPR007045">
    <property type="entry name" value="KduI"/>
</dbReference>
<evidence type="ECO:0000256" key="7">
    <source>
        <dbReference type="ARBA" id="ARBA00023235"/>
    </source>
</evidence>
<dbReference type="HAMAP" id="MF_00687">
    <property type="entry name" value="KduI"/>
    <property type="match status" value="1"/>
</dbReference>
<dbReference type="FunFam" id="2.60.120.10:FF:000018">
    <property type="entry name" value="4-deoxy-L-threo-5-hexosulose-uronate ketol-isomerase"/>
    <property type="match status" value="1"/>
</dbReference>
<evidence type="ECO:0000256" key="3">
    <source>
        <dbReference type="ARBA" id="ARBA00008086"/>
    </source>
</evidence>
<name>A0A1B7HLD9_9ENTR</name>
<feature type="binding site" evidence="11">
    <location>
        <position position="198"/>
    </location>
    <ligand>
        <name>Zn(2+)</name>
        <dbReference type="ChEBI" id="CHEBI:29105"/>
    </ligand>
</feature>
<gene>
    <name evidence="11" type="primary">kduI</name>
    <name evidence="12" type="ORF">M979_2644</name>
</gene>
<organism evidence="12 13">
    <name type="scientific">Buttiauxella noackiae ATCC 51607</name>
    <dbReference type="NCBI Taxonomy" id="1354255"/>
    <lineage>
        <taxon>Bacteria</taxon>
        <taxon>Pseudomonadati</taxon>
        <taxon>Pseudomonadota</taxon>
        <taxon>Gammaproteobacteria</taxon>
        <taxon>Enterobacterales</taxon>
        <taxon>Enterobacteriaceae</taxon>
        <taxon>Buttiauxella</taxon>
    </lineage>
</organism>
<dbReference type="InterPro" id="IPR027449">
    <property type="entry name" value="KduI_N"/>
</dbReference>
<feature type="binding site" evidence="11">
    <location>
        <position position="203"/>
    </location>
    <ligand>
        <name>Zn(2+)</name>
        <dbReference type="ChEBI" id="CHEBI:29105"/>
    </ligand>
</feature>
<dbReference type="CDD" id="cd20491">
    <property type="entry name" value="cupin_KduI_C"/>
    <property type="match status" value="1"/>
</dbReference>
<dbReference type="PIRSF" id="PIRSF006625">
    <property type="entry name" value="KduI"/>
    <property type="match status" value="1"/>
</dbReference>
<dbReference type="CDD" id="cd20294">
    <property type="entry name" value="cupin_KduI_N"/>
    <property type="match status" value="1"/>
</dbReference>
<dbReference type="NCBIfam" id="NF002091">
    <property type="entry name" value="PRK00924.1"/>
    <property type="match status" value="1"/>
</dbReference>
<keyword evidence="6 11" id="KW-0862">Zinc</keyword>
<keyword evidence="13" id="KW-1185">Reference proteome</keyword>
<dbReference type="Pfam" id="PF04962">
    <property type="entry name" value="KduI"/>
    <property type="match status" value="1"/>
</dbReference>
<dbReference type="SUPFAM" id="SSF51182">
    <property type="entry name" value="RmlC-like cupins"/>
    <property type="match status" value="1"/>
</dbReference>
<dbReference type="PANTHER" id="PTHR38461">
    <property type="entry name" value="4-DEOXY-L-THREO-5-HEXOSULOSE-URONATE KETOL-ISOMERASE"/>
    <property type="match status" value="1"/>
</dbReference>
<dbReference type="GO" id="GO:0008270">
    <property type="term" value="F:zinc ion binding"/>
    <property type="evidence" value="ECO:0007669"/>
    <property type="project" value="UniProtKB-UniRule"/>
</dbReference>
<evidence type="ECO:0000256" key="11">
    <source>
        <dbReference type="HAMAP-Rule" id="MF_00687"/>
    </source>
</evidence>
<evidence type="ECO:0000256" key="1">
    <source>
        <dbReference type="ARBA" id="ARBA00000552"/>
    </source>
</evidence>
<dbReference type="PATRIC" id="fig|1354255.3.peg.2721"/>
<reference evidence="12 13" key="1">
    <citation type="submission" date="2016-04" db="EMBL/GenBank/DDBJ databases">
        <title>ATOL: Assembling a taxonomically balanced genome-scale reconstruction of the evolutionary history of the Enterobacteriaceae.</title>
        <authorList>
            <person name="Plunkett G.III."/>
            <person name="Neeno-Eckwall E.C."/>
            <person name="Glasner J.D."/>
            <person name="Perna N.T."/>
        </authorList>
    </citation>
    <scope>NUCLEOTIDE SEQUENCE [LARGE SCALE GENOMIC DNA]</scope>
    <source>
        <strain evidence="12 13">ATCC 51607</strain>
    </source>
</reference>
<evidence type="ECO:0000256" key="6">
    <source>
        <dbReference type="ARBA" id="ARBA00022833"/>
    </source>
</evidence>
<comment type="cofactor">
    <cofactor evidence="11">
        <name>Zn(2+)</name>
        <dbReference type="ChEBI" id="CHEBI:29105"/>
    </cofactor>
    <text evidence="11">Binds 1 zinc ion per subunit.</text>
</comment>
<dbReference type="GO" id="GO:0045490">
    <property type="term" value="P:pectin catabolic process"/>
    <property type="evidence" value="ECO:0007669"/>
    <property type="project" value="UniProtKB-UniRule"/>
</dbReference>
<comment type="function">
    <text evidence="11">Catalyzes the isomerization of 5-dehydro-4-deoxy-D-glucuronate to 3-deoxy-D-glycero-2,5-hexodiulosonate.</text>
</comment>
<dbReference type="InterPro" id="IPR014710">
    <property type="entry name" value="RmlC-like_jellyroll"/>
</dbReference>